<dbReference type="Gene3D" id="1.20.120.530">
    <property type="entry name" value="GntR ligand-binding domain-like"/>
    <property type="match status" value="1"/>
</dbReference>
<dbReference type="RefSeq" id="WP_211937202.1">
    <property type="nucleotide sequence ID" value="NZ_CP073078.1"/>
</dbReference>
<feature type="domain" description="HTH gntR-type" evidence="4">
    <location>
        <begin position="17"/>
        <end position="84"/>
    </location>
</feature>
<dbReference type="InterPro" id="IPR000524">
    <property type="entry name" value="Tscrpt_reg_HTH_GntR"/>
</dbReference>
<evidence type="ECO:0000259" key="4">
    <source>
        <dbReference type="PROSITE" id="PS50949"/>
    </source>
</evidence>
<organism evidence="5 6">
    <name type="scientific">Phenylobacterium montanum</name>
    <dbReference type="NCBI Taxonomy" id="2823693"/>
    <lineage>
        <taxon>Bacteria</taxon>
        <taxon>Pseudomonadati</taxon>
        <taxon>Pseudomonadota</taxon>
        <taxon>Alphaproteobacteria</taxon>
        <taxon>Caulobacterales</taxon>
        <taxon>Caulobacteraceae</taxon>
        <taxon>Phenylobacterium</taxon>
    </lineage>
</organism>
<dbReference type="Pfam" id="PF07729">
    <property type="entry name" value="FCD"/>
    <property type="match status" value="1"/>
</dbReference>
<dbReference type="InterPro" id="IPR011711">
    <property type="entry name" value="GntR_C"/>
</dbReference>
<dbReference type="Pfam" id="PF00392">
    <property type="entry name" value="GntR"/>
    <property type="match status" value="1"/>
</dbReference>
<evidence type="ECO:0000313" key="6">
    <source>
        <dbReference type="Proteomes" id="UP000676409"/>
    </source>
</evidence>
<gene>
    <name evidence="5" type="ORF">KCG34_19120</name>
</gene>
<keyword evidence="2" id="KW-0238">DNA-binding</keyword>
<keyword evidence="6" id="KW-1185">Reference proteome</keyword>
<dbReference type="PROSITE" id="PS50949">
    <property type="entry name" value="HTH_GNTR"/>
    <property type="match status" value="1"/>
</dbReference>
<accession>A0A975ITW6</accession>
<dbReference type="PANTHER" id="PTHR43537">
    <property type="entry name" value="TRANSCRIPTIONAL REGULATOR, GNTR FAMILY"/>
    <property type="match status" value="1"/>
</dbReference>
<dbReference type="KEGG" id="caul:KCG34_19120"/>
<evidence type="ECO:0000256" key="2">
    <source>
        <dbReference type="ARBA" id="ARBA00023125"/>
    </source>
</evidence>
<protein>
    <submittedName>
        <fullName evidence="5">GntR family transcriptional regulator</fullName>
    </submittedName>
</protein>
<dbReference type="GO" id="GO:0003677">
    <property type="term" value="F:DNA binding"/>
    <property type="evidence" value="ECO:0007669"/>
    <property type="project" value="UniProtKB-KW"/>
</dbReference>
<proteinExistence type="predicted"/>
<evidence type="ECO:0000313" key="5">
    <source>
        <dbReference type="EMBL" id="QUD87150.1"/>
    </source>
</evidence>
<dbReference type="InterPro" id="IPR036388">
    <property type="entry name" value="WH-like_DNA-bd_sf"/>
</dbReference>
<dbReference type="Proteomes" id="UP000676409">
    <property type="component" value="Chromosome"/>
</dbReference>
<sequence>MAHADTLESPFEDWSPDLQKARVYEQILLDIILGELAPGARLDEQALCRRYDAGLAGVRDSLSRLALEGLVARKARAGTTVAPLDVIEVRQAYEARGLIEPHCAALAAANAGPQDIEALRHAFDGAEEAIRTNDVRALVAMDQRFHAALARAGRNATLARIIIPLHHKAARFWIFSMADDTEEERFAEIAHHRELAELIAAGDIDGARDAVMGVLGVFSDNLKRMVAGGPISGGLAFRGGRRG</sequence>
<reference evidence="5" key="1">
    <citation type="submission" date="2021-04" db="EMBL/GenBank/DDBJ databases">
        <title>The complete genome sequence of Caulobacter sp. S6.</title>
        <authorList>
            <person name="Tang Y."/>
            <person name="Ouyang W."/>
            <person name="Liu Q."/>
            <person name="Huang B."/>
            <person name="Guo Z."/>
            <person name="Lei P."/>
        </authorList>
    </citation>
    <scope>NUCLEOTIDE SEQUENCE</scope>
    <source>
        <strain evidence="5">S6</strain>
    </source>
</reference>
<dbReference type="EMBL" id="CP073078">
    <property type="protein sequence ID" value="QUD87150.1"/>
    <property type="molecule type" value="Genomic_DNA"/>
</dbReference>
<dbReference type="InterPro" id="IPR008920">
    <property type="entry name" value="TF_FadR/GntR_C"/>
</dbReference>
<dbReference type="SUPFAM" id="SSF46785">
    <property type="entry name" value="Winged helix' DNA-binding domain"/>
    <property type="match status" value="1"/>
</dbReference>
<dbReference type="InterPro" id="IPR036390">
    <property type="entry name" value="WH_DNA-bd_sf"/>
</dbReference>
<name>A0A975ITW6_9CAUL</name>
<keyword evidence="1" id="KW-0805">Transcription regulation</keyword>
<dbReference type="GO" id="GO:0003700">
    <property type="term" value="F:DNA-binding transcription factor activity"/>
    <property type="evidence" value="ECO:0007669"/>
    <property type="project" value="InterPro"/>
</dbReference>
<dbReference type="Gene3D" id="1.10.10.10">
    <property type="entry name" value="Winged helix-like DNA-binding domain superfamily/Winged helix DNA-binding domain"/>
    <property type="match status" value="1"/>
</dbReference>
<dbReference type="SUPFAM" id="SSF48008">
    <property type="entry name" value="GntR ligand-binding domain-like"/>
    <property type="match status" value="1"/>
</dbReference>
<keyword evidence="3" id="KW-0804">Transcription</keyword>
<evidence type="ECO:0000256" key="3">
    <source>
        <dbReference type="ARBA" id="ARBA00023163"/>
    </source>
</evidence>
<evidence type="ECO:0000256" key="1">
    <source>
        <dbReference type="ARBA" id="ARBA00023015"/>
    </source>
</evidence>
<dbReference type="SMART" id="SM00345">
    <property type="entry name" value="HTH_GNTR"/>
    <property type="match status" value="1"/>
</dbReference>
<dbReference type="AlphaFoldDB" id="A0A975ITW6"/>
<dbReference type="PANTHER" id="PTHR43537:SF24">
    <property type="entry name" value="GLUCONATE OPERON TRANSCRIPTIONAL REPRESSOR"/>
    <property type="match status" value="1"/>
</dbReference>
<dbReference type="SMART" id="SM00895">
    <property type="entry name" value="FCD"/>
    <property type="match status" value="1"/>
</dbReference>